<reference evidence="7 8" key="1">
    <citation type="submission" date="2019-09" db="EMBL/GenBank/DDBJ databases">
        <title>A chromosome-level genome assembly of the Chinese tupelo Nyssa sinensis.</title>
        <authorList>
            <person name="Yang X."/>
            <person name="Kang M."/>
            <person name="Yang Y."/>
            <person name="Xiong H."/>
            <person name="Wang M."/>
            <person name="Zhang Z."/>
            <person name="Wang Z."/>
            <person name="Wu H."/>
            <person name="Ma T."/>
            <person name="Liu J."/>
            <person name="Xi Z."/>
        </authorList>
    </citation>
    <scope>NUCLEOTIDE SEQUENCE [LARGE SCALE GENOMIC DNA]</scope>
    <source>
        <strain evidence="7">J267</strain>
        <tissue evidence="7">Leaf</tissue>
    </source>
</reference>
<organism evidence="7 8">
    <name type="scientific">Nyssa sinensis</name>
    <dbReference type="NCBI Taxonomy" id="561372"/>
    <lineage>
        <taxon>Eukaryota</taxon>
        <taxon>Viridiplantae</taxon>
        <taxon>Streptophyta</taxon>
        <taxon>Embryophyta</taxon>
        <taxon>Tracheophyta</taxon>
        <taxon>Spermatophyta</taxon>
        <taxon>Magnoliopsida</taxon>
        <taxon>eudicotyledons</taxon>
        <taxon>Gunneridae</taxon>
        <taxon>Pentapetalae</taxon>
        <taxon>asterids</taxon>
        <taxon>Cornales</taxon>
        <taxon>Nyssaceae</taxon>
        <taxon>Nyssa</taxon>
    </lineage>
</organism>
<dbReference type="InterPro" id="IPR044962">
    <property type="entry name" value="CLV3/ESR"/>
</dbReference>
<dbReference type="EMBL" id="CM018034">
    <property type="protein sequence ID" value="KAA8544339.1"/>
    <property type="molecule type" value="Genomic_DNA"/>
</dbReference>
<keyword evidence="3" id="KW-0964">Secreted</keyword>
<keyword evidence="8" id="KW-1185">Reference proteome</keyword>
<comment type="similarity">
    <text evidence="2">Belongs to the CLV3/ESR signal peptide family.</text>
</comment>
<sequence length="146" mass="15614">MGCLSSKEVEAIEEDDDVSVDEKDLTSSTDVLLRIDHLETKTGNGAIGISIKQRLPADRVPLPADRIECSTGHGCVYAKAASQEIQNRKVLYGLQGKEVVFKSSVDRPTSSGNNGGNLVGWELRKVPSGPDPLHHNGGGPKKPKTP</sequence>
<evidence type="ECO:0000313" key="8">
    <source>
        <dbReference type="Proteomes" id="UP000325577"/>
    </source>
</evidence>
<evidence type="ECO:0000256" key="1">
    <source>
        <dbReference type="ARBA" id="ARBA00004613"/>
    </source>
</evidence>
<dbReference type="AlphaFoldDB" id="A0A5J5BNE7"/>
<protein>
    <submittedName>
        <fullName evidence="7">Uncharacterized protein</fullName>
    </submittedName>
</protein>
<dbReference type="GO" id="GO:0033612">
    <property type="term" value="F:receptor serine/threonine kinase binding"/>
    <property type="evidence" value="ECO:0007669"/>
    <property type="project" value="InterPro"/>
</dbReference>
<evidence type="ECO:0000256" key="5">
    <source>
        <dbReference type="ARBA" id="ARBA00022782"/>
    </source>
</evidence>
<proteinExistence type="inferred from homology"/>
<keyword evidence="4" id="KW-0732">Signal</keyword>
<comment type="subcellular location">
    <subcellularLocation>
        <location evidence="1">Secreted</location>
    </subcellularLocation>
</comment>
<dbReference type="GO" id="GO:0030154">
    <property type="term" value="P:cell differentiation"/>
    <property type="evidence" value="ECO:0007669"/>
    <property type="project" value="UniProtKB-KW"/>
</dbReference>
<evidence type="ECO:0000313" key="7">
    <source>
        <dbReference type="EMBL" id="KAA8544339.1"/>
    </source>
</evidence>
<dbReference type="GO" id="GO:0005576">
    <property type="term" value="C:extracellular region"/>
    <property type="evidence" value="ECO:0007669"/>
    <property type="project" value="UniProtKB-SubCell"/>
</dbReference>
<gene>
    <name evidence="7" type="ORF">F0562_022393</name>
</gene>
<name>A0A5J5BNE7_9ASTE</name>
<evidence type="ECO:0000256" key="4">
    <source>
        <dbReference type="ARBA" id="ARBA00022729"/>
    </source>
</evidence>
<evidence type="ECO:0000256" key="2">
    <source>
        <dbReference type="ARBA" id="ARBA00005416"/>
    </source>
</evidence>
<evidence type="ECO:0000256" key="3">
    <source>
        <dbReference type="ARBA" id="ARBA00022525"/>
    </source>
</evidence>
<keyword evidence="5" id="KW-0221">Differentiation</keyword>
<evidence type="ECO:0000256" key="6">
    <source>
        <dbReference type="SAM" id="MobiDB-lite"/>
    </source>
</evidence>
<dbReference type="Proteomes" id="UP000325577">
    <property type="component" value="Linkage Group LG11"/>
</dbReference>
<dbReference type="PANTHER" id="PTHR36349">
    <property type="entry name" value="PROTEIN CLAVATA 3"/>
    <property type="match status" value="1"/>
</dbReference>
<feature type="region of interest" description="Disordered" evidence="6">
    <location>
        <begin position="103"/>
        <end position="146"/>
    </location>
</feature>
<accession>A0A5J5BNE7</accession>
<dbReference type="OrthoDB" id="1862509at2759"/>
<dbReference type="PANTHER" id="PTHR36349:SF2">
    <property type="entry name" value="PROTEIN CLAVATA 3"/>
    <property type="match status" value="1"/>
</dbReference>